<reference evidence="8 9" key="1">
    <citation type="submission" date="2018-03" db="EMBL/GenBank/DDBJ databases">
        <title>Genomic Encyclopedia of Type Strains, Phase III (KMG-III): the genomes of soil and plant-associated and newly described type strains.</title>
        <authorList>
            <person name="Whitman W."/>
        </authorList>
    </citation>
    <scope>NUCLEOTIDE SEQUENCE [LARGE SCALE GENOMIC DNA]</scope>
    <source>
        <strain evidence="8 9">CGMCC 4.7125</strain>
    </source>
</reference>
<comment type="caution">
    <text evidence="8">The sequence shown here is derived from an EMBL/GenBank/DDBJ whole genome shotgun (WGS) entry which is preliminary data.</text>
</comment>
<keyword evidence="5 7" id="KW-1133">Transmembrane helix</keyword>
<feature type="transmembrane region" description="Helical" evidence="7">
    <location>
        <begin position="80"/>
        <end position="99"/>
    </location>
</feature>
<feature type="transmembrane region" description="Helical" evidence="7">
    <location>
        <begin position="226"/>
        <end position="249"/>
    </location>
</feature>
<evidence type="ECO:0000256" key="1">
    <source>
        <dbReference type="ARBA" id="ARBA00004651"/>
    </source>
</evidence>
<evidence type="ECO:0000313" key="9">
    <source>
        <dbReference type="Proteomes" id="UP000238362"/>
    </source>
</evidence>
<gene>
    <name evidence="8" type="ORF">B0I33_10178</name>
</gene>
<feature type="transmembrane region" description="Helical" evidence="7">
    <location>
        <begin position="283"/>
        <end position="307"/>
    </location>
</feature>
<feature type="transmembrane region" description="Helical" evidence="7">
    <location>
        <begin position="174"/>
        <end position="192"/>
    </location>
</feature>
<accession>A0A2T0M2G4</accession>
<sequence length="346" mass="34763">MVQPAHTAPHPRRALSPAVAVLLCAAVAAVALLLVKWLPYGAKTATLLGTHTWEGGSLLDTGQGPSLRAGWDFLVRYGEAVWPALVAAVVIGAAAETLLPRDWVGRVLGPGRTVNGALLAVPSMMCTCCTAPIVNALRRSGAGLRPTVAYWLGNPVLNPFVLAFLLLVGPWQWAATRLAVGALLVAGVSALAGRLARGGHPAGLDGVPGLPPEPAGRRFTGALARFAVVLIPEYAILVFAVGALRGWLFPFADGAGVPVLAAVALAAVLGTLAVIPTAGEIPVLLALATAGAAPAIGGALLITLPAVSLPSMVMVGRALGWRVTTVVGGGVAAAGAASAALLTVLS</sequence>
<dbReference type="EMBL" id="PVNH01000001">
    <property type="protein sequence ID" value="PRX50927.1"/>
    <property type="molecule type" value="Genomic_DNA"/>
</dbReference>
<dbReference type="Proteomes" id="UP000238362">
    <property type="component" value="Unassembled WGS sequence"/>
</dbReference>
<feature type="transmembrane region" description="Helical" evidence="7">
    <location>
        <begin position="119"/>
        <end position="137"/>
    </location>
</feature>
<evidence type="ECO:0008006" key="10">
    <source>
        <dbReference type="Google" id="ProtNLM"/>
    </source>
</evidence>
<feature type="transmembrane region" description="Helical" evidence="7">
    <location>
        <begin position="149"/>
        <end position="168"/>
    </location>
</feature>
<comment type="similarity">
    <text evidence="2">Belongs to the UPF0718 family.</text>
</comment>
<keyword evidence="6 7" id="KW-0472">Membrane</keyword>
<name>A0A2T0M2G4_9PSEU</name>
<evidence type="ECO:0000256" key="3">
    <source>
        <dbReference type="ARBA" id="ARBA00022475"/>
    </source>
</evidence>
<feature type="transmembrane region" description="Helical" evidence="7">
    <location>
        <begin position="255"/>
        <end position="276"/>
    </location>
</feature>
<evidence type="ECO:0000256" key="2">
    <source>
        <dbReference type="ARBA" id="ARBA00006386"/>
    </source>
</evidence>
<evidence type="ECO:0000256" key="5">
    <source>
        <dbReference type="ARBA" id="ARBA00022989"/>
    </source>
</evidence>
<evidence type="ECO:0000256" key="7">
    <source>
        <dbReference type="SAM" id="Phobius"/>
    </source>
</evidence>
<evidence type="ECO:0000313" key="8">
    <source>
        <dbReference type="EMBL" id="PRX50927.1"/>
    </source>
</evidence>
<keyword evidence="3" id="KW-1003">Cell membrane</keyword>
<evidence type="ECO:0000256" key="6">
    <source>
        <dbReference type="ARBA" id="ARBA00023136"/>
    </source>
</evidence>
<dbReference type="RefSeq" id="WP_106176471.1">
    <property type="nucleotide sequence ID" value="NZ_PVNH01000001.1"/>
</dbReference>
<dbReference type="OrthoDB" id="8771795at2"/>
<dbReference type="PANTHER" id="PTHR43299:SF1">
    <property type="entry name" value="UPF0718 PROTEIN YRAQ"/>
    <property type="match status" value="1"/>
</dbReference>
<keyword evidence="4 7" id="KW-0812">Transmembrane</keyword>
<comment type="subcellular location">
    <subcellularLocation>
        <location evidence="1">Cell membrane</location>
        <topology evidence="1">Multi-pass membrane protein</topology>
    </subcellularLocation>
</comment>
<dbReference type="GO" id="GO:0005886">
    <property type="term" value="C:plasma membrane"/>
    <property type="evidence" value="ECO:0007669"/>
    <property type="project" value="UniProtKB-SubCell"/>
</dbReference>
<dbReference type="PANTHER" id="PTHR43299">
    <property type="entry name" value="UPF0718 PROTEIN YRAQ"/>
    <property type="match status" value="1"/>
</dbReference>
<feature type="transmembrane region" description="Helical" evidence="7">
    <location>
        <begin position="319"/>
        <end position="345"/>
    </location>
</feature>
<proteinExistence type="inferred from homology"/>
<dbReference type="AlphaFoldDB" id="A0A2T0M2G4"/>
<evidence type="ECO:0000256" key="4">
    <source>
        <dbReference type="ARBA" id="ARBA00022692"/>
    </source>
</evidence>
<organism evidence="8 9">
    <name type="scientific">Prauserella shujinwangii</name>
    <dbReference type="NCBI Taxonomy" id="1453103"/>
    <lineage>
        <taxon>Bacteria</taxon>
        <taxon>Bacillati</taxon>
        <taxon>Actinomycetota</taxon>
        <taxon>Actinomycetes</taxon>
        <taxon>Pseudonocardiales</taxon>
        <taxon>Pseudonocardiaceae</taxon>
        <taxon>Prauserella</taxon>
    </lineage>
</organism>
<keyword evidence="9" id="KW-1185">Reference proteome</keyword>
<dbReference type="Pfam" id="PF03773">
    <property type="entry name" value="ArsP_1"/>
    <property type="match status" value="1"/>
</dbReference>
<protein>
    <recommendedName>
        <fullName evidence="10">Permease</fullName>
    </recommendedName>
</protein>
<dbReference type="InterPro" id="IPR005524">
    <property type="entry name" value="DUF318"/>
</dbReference>
<feature type="transmembrane region" description="Helical" evidence="7">
    <location>
        <begin position="14"/>
        <end position="35"/>
    </location>
</feature>